<dbReference type="AlphaFoldDB" id="A0A1X0NL32"/>
<evidence type="ECO:0000313" key="7">
    <source>
        <dbReference type="EMBL" id="ORC85474.1"/>
    </source>
</evidence>
<dbReference type="VEuPathDB" id="TriTrypDB:TM35_000352180"/>
<evidence type="ECO:0000313" key="8">
    <source>
        <dbReference type="Proteomes" id="UP000192257"/>
    </source>
</evidence>
<feature type="transmembrane region" description="Helical" evidence="6">
    <location>
        <begin position="425"/>
        <end position="444"/>
    </location>
</feature>
<comment type="subcellular location">
    <subcellularLocation>
        <location evidence="1">Membrane</location>
        <topology evidence="1">Multi-pass membrane protein</topology>
    </subcellularLocation>
</comment>
<dbReference type="GeneID" id="39989051"/>
<keyword evidence="2 6" id="KW-0812">Transmembrane</keyword>
<organism evidence="7 8">
    <name type="scientific">Trypanosoma theileri</name>
    <dbReference type="NCBI Taxonomy" id="67003"/>
    <lineage>
        <taxon>Eukaryota</taxon>
        <taxon>Discoba</taxon>
        <taxon>Euglenozoa</taxon>
        <taxon>Kinetoplastea</taxon>
        <taxon>Metakinetoplastina</taxon>
        <taxon>Trypanosomatida</taxon>
        <taxon>Trypanosomatidae</taxon>
        <taxon>Trypanosoma</taxon>
    </lineage>
</organism>
<evidence type="ECO:0000256" key="5">
    <source>
        <dbReference type="SAM" id="MobiDB-lite"/>
    </source>
</evidence>
<dbReference type="RefSeq" id="XP_028879540.1">
    <property type="nucleotide sequence ID" value="XM_029029271.1"/>
</dbReference>
<comment type="caution">
    <text evidence="7">The sequence shown here is derived from an EMBL/GenBank/DDBJ whole genome shotgun (WGS) entry which is preliminary data.</text>
</comment>
<dbReference type="PANTHER" id="PTHR21576">
    <property type="entry name" value="UNCHARACTERIZED NODULIN-LIKE PROTEIN"/>
    <property type="match status" value="1"/>
</dbReference>
<accession>A0A1X0NL32</accession>
<dbReference type="OrthoDB" id="410267at2759"/>
<evidence type="ECO:0000256" key="3">
    <source>
        <dbReference type="ARBA" id="ARBA00022989"/>
    </source>
</evidence>
<feature type="transmembrane region" description="Helical" evidence="6">
    <location>
        <begin position="110"/>
        <end position="131"/>
    </location>
</feature>
<feature type="region of interest" description="Disordered" evidence="5">
    <location>
        <begin position="573"/>
        <end position="626"/>
    </location>
</feature>
<feature type="transmembrane region" description="Helical" evidence="6">
    <location>
        <begin position="174"/>
        <end position="199"/>
    </location>
</feature>
<gene>
    <name evidence="7" type="ORF">TM35_000352180</name>
</gene>
<dbReference type="SUPFAM" id="SSF103473">
    <property type="entry name" value="MFS general substrate transporter"/>
    <property type="match status" value="1"/>
</dbReference>
<keyword evidence="8" id="KW-1185">Reference proteome</keyword>
<dbReference type="PANTHER" id="PTHR21576:SF157">
    <property type="entry name" value="NODULIN-LIKE DOMAIN-CONTAINING PROTEIN"/>
    <property type="match status" value="1"/>
</dbReference>
<keyword evidence="4 6" id="KW-0472">Membrane</keyword>
<name>A0A1X0NL32_9TRYP</name>
<evidence type="ECO:0008006" key="9">
    <source>
        <dbReference type="Google" id="ProtNLM"/>
    </source>
</evidence>
<feature type="transmembrane region" description="Helical" evidence="6">
    <location>
        <begin position="47"/>
        <end position="71"/>
    </location>
</feature>
<feature type="transmembrane region" description="Helical" evidence="6">
    <location>
        <begin position="205"/>
        <end position="222"/>
    </location>
</feature>
<dbReference type="EMBL" id="NBCO01000035">
    <property type="protein sequence ID" value="ORC85474.1"/>
    <property type="molecule type" value="Genomic_DNA"/>
</dbReference>
<protein>
    <recommendedName>
        <fullName evidence="9">Nodulin-like domain-containing protein</fullName>
    </recommendedName>
</protein>
<feature type="transmembrane region" description="Helical" evidence="6">
    <location>
        <begin position="263"/>
        <end position="289"/>
    </location>
</feature>
<feature type="transmembrane region" description="Helical" evidence="6">
    <location>
        <begin position="456"/>
        <end position="474"/>
    </location>
</feature>
<dbReference type="STRING" id="67003.A0A1X0NL32"/>
<dbReference type="InterPro" id="IPR036259">
    <property type="entry name" value="MFS_trans_sf"/>
</dbReference>
<evidence type="ECO:0000256" key="1">
    <source>
        <dbReference type="ARBA" id="ARBA00004141"/>
    </source>
</evidence>
<reference evidence="7 8" key="1">
    <citation type="submission" date="2017-03" db="EMBL/GenBank/DDBJ databases">
        <title>An alternative strategy for trypanosome survival in the mammalian bloodstream revealed through genome and transcriptome analysis of the ubiquitous bovine parasite Trypanosoma (Megatrypanum) theileri.</title>
        <authorList>
            <person name="Kelly S."/>
            <person name="Ivens A."/>
            <person name="Mott A."/>
            <person name="O'Neill E."/>
            <person name="Emms D."/>
            <person name="Macleod O."/>
            <person name="Voorheis P."/>
            <person name="Matthews J."/>
            <person name="Matthews K."/>
            <person name="Carrington M."/>
        </authorList>
    </citation>
    <scope>NUCLEOTIDE SEQUENCE [LARGE SCALE GENOMIC DNA]</scope>
    <source>
        <strain evidence="7">Edinburgh</strain>
    </source>
</reference>
<evidence type="ECO:0000256" key="6">
    <source>
        <dbReference type="SAM" id="Phobius"/>
    </source>
</evidence>
<feature type="transmembrane region" description="Helical" evidence="6">
    <location>
        <begin position="486"/>
        <end position="505"/>
    </location>
</feature>
<dbReference type="GO" id="GO:0016020">
    <property type="term" value="C:membrane"/>
    <property type="evidence" value="ECO:0007669"/>
    <property type="project" value="UniProtKB-SubCell"/>
</dbReference>
<sequence>MREEVMFEEEVSSIPSFHGDTEVTSEDVTRPEVVHGKPISEFHRFTLLFAALFAGICVSAMFGFGLVGAYIRERHNFSQKELTTITTVGSMFGQFLLPYGALFDFAGPKPVLCISVVFFCLGTLLIAFTFLDHIEGTVVNYSVFYAIMNIGCTTFDLGSLVTVLTWFPRNRGHVVGLLKTMTGLGSSILSTIYVCFFLGKYTDFYFFLTAFVFVFGGMNLILQELPPYHLVGWQRWRYSKEKKEELERTEDVFLLQKPPIYRFYYGLVVVLLILVILFSVNFVVAFVNVNQETRIAVAVVTIVLVASTVGILIPLPFASCTFRKEKLARERITEVVSPPYVTSFWRNLLTPDLWILFFVGFCVEGAELVVNDNVPQIYEAIAESFDERLNTLYVSLHGLGSGLGRILMSFYEVRTQRGAIKERTLITTSYFVAPVLMIIEYILFLTVPPNGLAVPFFLNGFANGCYAAAIALTVRTLYSRDVAKHYNLMSVATMLAILILNRFTFGELYDRYVDVATVGEGGKCHGRICVRDVFIIMLSLTVLGLILTGWLHIRYRRYVQAKLSGAMESFSAEVPEKQPSIKSKKSSTLPEDELSSGKAVTSGEEPLQGDNSEDPEKSTCPNALTP</sequence>
<feature type="transmembrane region" description="Helical" evidence="6">
    <location>
        <begin position="295"/>
        <end position="317"/>
    </location>
</feature>
<evidence type="ECO:0000256" key="2">
    <source>
        <dbReference type="ARBA" id="ARBA00022692"/>
    </source>
</evidence>
<dbReference type="Gene3D" id="1.20.1250.20">
    <property type="entry name" value="MFS general substrate transporter like domains"/>
    <property type="match status" value="1"/>
</dbReference>
<proteinExistence type="predicted"/>
<dbReference type="Proteomes" id="UP000192257">
    <property type="component" value="Unassembled WGS sequence"/>
</dbReference>
<feature type="transmembrane region" description="Helical" evidence="6">
    <location>
        <begin position="143"/>
        <end position="167"/>
    </location>
</feature>
<evidence type="ECO:0000256" key="4">
    <source>
        <dbReference type="ARBA" id="ARBA00023136"/>
    </source>
</evidence>
<keyword evidence="3 6" id="KW-1133">Transmembrane helix</keyword>
<feature type="transmembrane region" description="Helical" evidence="6">
    <location>
        <begin position="533"/>
        <end position="553"/>
    </location>
</feature>
<feature type="transmembrane region" description="Helical" evidence="6">
    <location>
        <begin position="83"/>
        <end position="103"/>
    </location>
</feature>